<dbReference type="RefSeq" id="WP_129076455.1">
    <property type="nucleotide sequence ID" value="NZ_QOUX01000001.1"/>
</dbReference>
<accession>A0A4Q0VWK6</accession>
<evidence type="ECO:0000313" key="2">
    <source>
        <dbReference type="Proteomes" id="UP000290649"/>
    </source>
</evidence>
<keyword evidence="2" id="KW-1185">Reference proteome</keyword>
<evidence type="ECO:0000313" key="1">
    <source>
        <dbReference type="EMBL" id="RXJ04107.1"/>
    </source>
</evidence>
<dbReference type="OrthoDB" id="2970636at2"/>
<dbReference type="Proteomes" id="UP000290649">
    <property type="component" value="Unassembled WGS sequence"/>
</dbReference>
<proteinExistence type="predicted"/>
<dbReference type="AlphaFoldDB" id="A0A4Q0VWK6"/>
<reference evidence="1 2" key="1">
    <citation type="journal article" date="2019" name="Int. J. Syst. Evol. Microbiol.">
        <title>Anaerobacillus alkaliphilus sp. nov., a novel alkaliphilic and moderately halophilic bacterium.</title>
        <authorList>
            <person name="Borsodi A.K."/>
            <person name="Aszalos J.M."/>
            <person name="Bihari P."/>
            <person name="Nagy I."/>
            <person name="Schumann P."/>
            <person name="Sproer C."/>
            <person name="Kovacs A.L."/>
            <person name="Boka K."/>
            <person name="Dobosy P."/>
            <person name="Ovari M."/>
            <person name="Szili-Kovacs T."/>
            <person name="Toth E."/>
        </authorList>
    </citation>
    <scope>NUCLEOTIDE SEQUENCE [LARGE SCALE GENOMIC DNA]</scope>
    <source>
        <strain evidence="1 2">B16-10</strain>
    </source>
</reference>
<protein>
    <submittedName>
        <fullName evidence="1">Uncharacterized protein</fullName>
    </submittedName>
</protein>
<name>A0A4Q0VWK6_9BACI</name>
<gene>
    <name evidence="1" type="ORF">DS745_01605</name>
</gene>
<organism evidence="1 2">
    <name type="scientific">Anaerobacillus alkaliphilus</name>
    <dbReference type="NCBI Taxonomy" id="1548597"/>
    <lineage>
        <taxon>Bacteria</taxon>
        <taxon>Bacillati</taxon>
        <taxon>Bacillota</taxon>
        <taxon>Bacilli</taxon>
        <taxon>Bacillales</taxon>
        <taxon>Bacillaceae</taxon>
        <taxon>Anaerobacillus</taxon>
    </lineage>
</organism>
<comment type="caution">
    <text evidence="1">The sequence shown here is derived from an EMBL/GenBank/DDBJ whole genome shotgun (WGS) entry which is preliminary data.</text>
</comment>
<dbReference type="EMBL" id="QOUX01000001">
    <property type="protein sequence ID" value="RXJ04107.1"/>
    <property type="molecule type" value="Genomic_DNA"/>
</dbReference>
<sequence>MRKRRTLFISVKGKSKIFNKEKVTLHDGRNVQVQHWKDGEYSFITYFFQMEGLENKSKEELYMYLRDQGLELRVPFSKGAITLQKFYNEEKQLCWGLTVIVGKILGK</sequence>